<evidence type="ECO:0000313" key="2">
    <source>
        <dbReference type="EMBL" id="JAI05258.1"/>
    </source>
</evidence>
<keyword evidence="1" id="KW-1133">Transmembrane helix</keyword>
<dbReference type="AlphaFoldDB" id="A0A0E9XRA6"/>
<proteinExistence type="predicted"/>
<keyword evidence="1" id="KW-0812">Transmembrane</keyword>
<dbReference type="EMBL" id="GBXM01003320">
    <property type="protein sequence ID" value="JAI05258.1"/>
    <property type="molecule type" value="Transcribed_RNA"/>
</dbReference>
<reference evidence="2" key="1">
    <citation type="submission" date="2014-11" db="EMBL/GenBank/DDBJ databases">
        <authorList>
            <person name="Amaro Gonzalez C."/>
        </authorList>
    </citation>
    <scope>NUCLEOTIDE SEQUENCE</scope>
</reference>
<protein>
    <submittedName>
        <fullName evidence="2">Uncharacterized protein</fullName>
    </submittedName>
</protein>
<sequence>MEFTPNTSVECSRFVFWLWSINWSIIYFWSISIISVINNLLYYNIHSQCKVQLVYMQVCYNNYEGRWA</sequence>
<reference evidence="2" key="2">
    <citation type="journal article" date="2015" name="Fish Shellfish Immunol.">
        <title>Early steps in the European eel (Anguilla anguilla)-Vibrio vulnificus interaction in the gills: Role of the RtxA13 toxin.</title>
        <authorList>
            <person name="Callol A."/>
            <person name="Pajuelo D."/>
            <person name="Ebbesson L."/>
            <person name="Teles M."/>
            <person name="MacKenzie S."/>
            <person name="Amaro C."/>
        </authorList>
    </citation>
    <scope>NUCLEOTIDE SEQUENCE</scope>
</reference>
<accession>A0A0E9XRA6</accession>
<evidence type="ECO:0000256" key="1">
    <source>
        <dbReference type="SAM" id="Phobius"/>
    </source>
</evidence>
<feature type="transmembrane region" description="Helical" evidence="1">
    <location>
        <begin position="20"/>
        <end position="43"/>
    </location>
</feature>
<organism evidence="2">
    <name type="scientific">Anguilla anguilla</name>
    <name type="common">European freshwater eel</name>
    <name type="synonym">Muraena anguilla</name>
    <dbReference type="NCBI Taxonomy" id="7936"/>
    <lineage>
        <taxon>Eukaryota</taxon>
        <taxon>Metazoa</taxon>
        <taxon>Chordata</taxon>
        <taxon>Craniata</taxon>
        <taxon>Vertebrata</taxon>
        <taxon>Euteleostomi</taxon>
        <taxon>Actinopterygii</taxon>
        <taxon>Neopterygii</taxon>
        <taxon>Teleostei</taxon>
        <taxon>Anguilliformes</taxon>
        <taxon>Anguillidae</taxon>
        <taxon>Anguilla</taxon>
    </lineage>
</organism>
<name>A0A0E9XRA6_ANGAN</name>
<keyword evidence="1" id="KW-0472">Membrane</keyword>